<evidence type="ECO:0000313" key="2">
    <source>
        <dbReference type="Proteomes" id="UP001057561"/>
    </source>
</evidence>
<dbReference type="EMBL" id="CP099464">
    <property type="protein sequence ID" value="UUO13783.1"/>
    <property type="molecule type" value="Genomic_DNA"/>
</dbReference>
<dbReference type="Proteomes" id="UP001057561">
    <property type="component" value="Chromosome"/>
</dbReference>
<dbReference type="Pfam" id="PF01724">
    <property type="entry name" value="DUF29"/>
    <property type="match status" value="1"/>
</dbReference>
<keyword evidence="2" id="KW-1185">Reference proteome</keyword>
<sequence length="73" mass="8588">MSKSPLYETDFMDWLTQQKLALASRDITALDWENLAEELDAMGISEKNELKNRLIILLTHLLKWQYQSSKECQ</sequence>
<dbReference type="InterPro" id="IPR002636">
    <property type="entry name" value="DUF29"/>
</dbReference>
<proteinExistence type="predicted"/>
<dbReference type="PANTHER" id="PTHR34235">
    <property type="entry name" value="SLR1203 PROTEIN-RELATED"/>
    <property type="match status" value="1"/>
</dbReference>
<gene>
    <name evidence="1" type="ORF">NG743_17155</name>
</gene>
<accession>A0ABY5LTA7</accession>
<evidence type="ECO:0000313" key="1">
    <source>
        <dbReference type="EMBL" id="UUO13783.1"/>
    </source>
</evidence>
<dbReference type="Gene3D" id="1.20.1220.20">
    <property type="entry name" value="Uncharcterised protein PF01724"/>
    <property type="match status" value="1"/>
</dbReference>
<protein>
    <submittedName>
        <fullName evidence="1">DUF29 domain-containing protein</fullName>
    </submittedName>
</protein>
<reference evidence="1" key="1">
    <citation type="submission" date="2022-06" db="EMBL/GenBank/DDBJ databases">
        <title>Nostosin G and Spiroidesin B from the Cyanobacterium Dolichospermum sp. NIES-1697.</title>
        <authorList>
            <person name="Phan C.-S."/>
            <person name="Mehjabin J.J."/>
            <person name="Anas A.R.J."/>
            <person name="Hayasaka M."/>
            <person name="Onoki R."/>
            <person name="Wang J."/>
            <person name="Umezawa T."/>
            <person name="Washio K."/>
            <person name="Morikawa M."/>
            <person name="Okino T."/>
        </authorList>
    </citation>
    <scope>NUCLEOTIDE SEQUENCE</scope>
    <source>
        <strain evidence="1">NIES-1697</strain>
    </source>
</reference>
<organism evidence="1 2">
    <name type="scientific">Dolichospermum heterosporum TAC447</name>
    <dbReference type="NCBI Taxonomy" id="747523"/>
    <lineage>
        <taxon>Bacteria</taxon>
        <taxon>Bacillati</taxon>
        <taxon>Cyanobacteriota</taxon>
        <taxon>Cyanophyceae</taxon>
        <taxon>Nostocales</taxon>
        <taxon>Aphanizomenonaceae</taxon>
        <taxon>Dolichospermum</taxon>
        <taxon>Dolichospermum heterosporum</taxon>
    </lineage>
</organism>
<dbReference type="RefSeq" id="WP_228043794.1">
    <property type="nucleotide sequence ID" value="NZ_CP099464.1"/>
</dbReference>
<name>A0ABY5LTA7_9CYAN</name>